<dbReference type="Gene3D" id="2.60.40.4070">
    <property type="match status" value="1"/>
</dbReference>
<dbReference type="InterPro" id="IPR013783">
    <property type="entry name" value="Ig-like_fold"/>
</dbReference>
<feature type="domain" description="Secretion system C-terminal sorting" evidence="1">
    <location>
        <begin position="407"/>
        <end position="486"/>
    </location>
</feature>
<dbReference type="InterPro" id="IPR000801">
    <property type="entry name" value="Esterase-like"/>
</dbReference>
<organism evidence="2">
    <name type="scientific">Ignavibacterium album</name>
    <dbReference type="NCBI Taxonomy" id="591197"/>
    <lineage>
        <taxon>Bacteria</taxon>
        <taxon>Pseudomonadati</taxon>
        <taxon>Ignavibacteriota</taxon>
        <taxon>Ignavibacteria</taxon>
        <taxon>Ignavibacteriales</taxon>
        <taxon>Ignavibacteriaceae</taxon>
        <taxon>Ignavibacterium</taxon>
    </lineage>
</organism>
<dbReference type="SUPFAM" id="SSF53474">
    <property type="entry name" value="alpha/beta-Hydrolases"/>
    <property type="match status" value="1"/>
</dbReference>
<evidence type="ECO:0000259" key="1">
    <source>
        <dbReference type="Pfam" id="PF18962"/>
    </source>
</evidence>
<dbReference type="InterPro" id="IPR050583">
    <property type="entry name" value="Mycobacterial_A85_antigen"/>
</dbReference>
<dbReference type="AlphaFoldDB" id="A0A832DM88"/>
<dbReference type="Gene3D" id="2.60.40.10">
    <property type="entry name" value="Immunoglobulins"/>
    <property type="match status" value="1"/>
</dbReference>
<gene>
    <name evidence="2" type="ORF">ENS56_05035</name>
</gene>
<accession>A0A832DM88</accession>
<dbReference type="InterPro" id="IPR014756">
    <property type="entry name" value="Ig_E-set"/>
</dbReference>
<dbReference type="Gene3D" id="3.40.50.1820">
    <property type="entry name" value="alpha/beta hydrolase"/>
    <property type="match status" value="1"/>
</dbReference>
<dbReference type="Pfam" id="PF00756">
    <property type="entry name" value="Esterase"/>
    <property type="match status" value="1"/>
</dbReference>
<sequence length="489" mass="55994">MKLYLTLIFLLINLNLYAQNQFQQFINYVNSLSEPSLKQAAVDSFVVYARTKGIPFITGDSANFIYRGNVSSVSLAGDFNSWTPNWNLTNISGTNFWYYSKVFESDARLDYKFVRNGSDWILDPENPHQVSGGFGPNSELAMPDYIQPWEINYQSNIPHGTVVNKTIYSVNVGSYFQLKIYLPPDYDSTSSKRYPTVYFQDGFEYITLGSAVNVLDNLIDSNKINSVIAVFVKPNNRNDEYAGSKRVQYRLFFVNELVPFIDSNFNTIPSADKRLVLGDSFGGNISALISYNHPEVFGYCGLHSGAFWPNNYEAYNLIVNGPVKNIKWCSVWGTYEGSLPDNMRSFRNFLLQNNYQLSWEERHEGHSWGQWRATIDNMLIFFSPFEPNSSESINENYPDGFLLEQNYPNPFNPITRISWQSPVGSHQTLKVYDLLGNEVVTLVDEYKPAGSYEVEFNPASSIKYPTSGVYFYQLKAGDYFETKKMILLR</sequence>
<dbReference type="PANTHER" id="PTHR48098">
    <property type="entry name" value="ENTEROCHELIN ESTERASE-RELATED"/>
    <property type="match status" value="1"/>
</dbReference>
<dbReference type="EMBL" id="DSVI01000006">
    <property type="protein sequence ID" value="HGT47376.1"/>
    <property type="molecule type" value="Genomic_DNA"/>
</dbReference>
<reference evidence="2" key="1">
    <citation type="journal article" date="2020" name="mSystems">
        <title>Genome- and Community-Level Interaction Insights into Carbon Utilization and Element Cycling Functions of Hydrothermarchaeota in Hydrothermal Sediment.</title>
        <authorList>
            <person name="Zhou Z."/>
            <person name="Liu Y."/>
            <person name="Xu W."/>
            <person name="Pan J."/>
            <person name="Luo Z.H."/>
            <person name="Li M."/>
        </authorList>
    </citation>
    <scope>NUCLEOTIDE SEQUENCE [LARGE SCALE GENOMIC DNA]</scope>
    <source>
        <strain evidence="2">SpSt-500</strain>
    </source>
</reference>
<comment type="caution">
    <text evidence="2">The sequence shown here is derived from an EMBL/GenBank/DDBJ whole genome shotgun (WGS) entry which is preliminary data.</text>
</comment>
<name>A0A832DM88_9BACT</name>
<dbReference type="Pfam" id="PF18962">
    <property type="entry name" value="Por_Secre_tail"/>
    <property type="match status" value="1"/>
</dbReference>
<dbReference type="InterPro" id="IPR026444">
    <property type="entry name" value="Secre_tail"/>
</dbReference>
<dbReference type="InterPro" id="IPR029058">
    <property type="entry name" value="AB_hydrolase_fold"/>
</dbReference>
<proteinExistence type="predicted"/>
<evidence type="ECO:0000313" key="2">
    <source>
        <dbReference type="EMBL" id="HGT47376.1"/>
    </source>
</evidence>
<dbReference type="PANTHER" id="PTHR48098:SF3">
    <property type="entry name" value="IRON(III) ENTEROBACTIN ESTERASE"/>
    <property type="match status" value="1"/>
</dbReference>
<dbReference type="NCBIfam" id="TIGR04183">
    <property type="entry name" value="Por_Secre_tail"/>
    <property type="match status" value="1"/>
</dbReference>
<dbReference type="SUPFAM" id="SSF81296">
    <property type="entry name" value="E set domains"/>
    <property type="match status" value="1"/>
</dbReference>
<protein>
    <submittedName>
        <fullName evidence="2">T9SS type A sorting domain-containing protein</fullName>
    </submittedName>
</protein>